<comment type="caution">
    <text evidence="1">The sequence shown here is derived from an EMBL/GenBank/DDBJ whole genome shotgun (WGS) entry which is preliminary data.</text>
</comment>
<name>A0ACA9P3K1_9GLOM</name>
<dbReference type="EMBL" id="CAJVPW010018505">
    <property type="protein sequence ID" value="CAG8682036.1"/>
    <property type="molecule type" value="Genomic_DNA"/>
</dbReference>
<feature type="non-terminal residue" evidence="1">
    <location>
        <position position="146"/>
    </location>
</feature>
<organism evidence="1 2">
    <name type="scientific">Cetraspora pellucida</name>
    <dbReference type="NCBI Taxonomy" id="1433469"/>
    <lineage>
        <taxon>Eukaryota</taxon>
        <taxon>Fungi</taxon>
        <taxon>Fungi incertae sedis</taxon>
        <taxon>Mucoromycota</taxon>
        <taxon>Glomeromycotina</taxon>
        <taxon>Glomeromycetes</taxon>
        <taxon>Diversisporales</taxon>
        <taxon>Gigasporaceae</taxon>
        <taxon>Cetraspora</taxon>
    </lineage>
</organism>
<dbReference type="Proteomes" id="UP000789366">
    <property type="component" value="Unassembled WGS sequence"/>
</dbReference>
<evidence type="ECO:0000313" key="2">
    <source>
        <dbReference type="Proteomes" id="UP000789366"/>
    </source>
</evidence>
<keyword evidence="2" id="KW-1185">Reference proteome</keyword>
<gene>
    <name evidence="1" type="ORF">SPELUC_LOCUS10208</name>
</gene>
<accession>A0ACA9P3K1</accession>
<evidence type="ECO:0000313" key="1">
    <source>
        <dbReference type="EMBL" id="CAG8682036.1"/>
    </source>
</evidence>
<protein>
    <submittedName>
        <fullName evidence="1">14428_t:CDS:1</fullName>
    </submittedName>
</protein>
<sequence length="146" mass="17347">MVQTKKKPKKCFRCLAYFTTYKNFDYCQDCAVNNSRYLPRNAKKNMNRIIKPEKKNTKIYDSDKNDADYRKILVEVVSDYGQDLPELEKVSEEIAYEYLFLVVESLIGRKKKKITACCKECRMNAPALREKRTQEIQKLITTYQQF</sequence>
<reference evidence="1" key="1">
    <citation type="submission" date="2021-06" db="EMBL/GenBank/DDBJ databases">
        <authorList>
            <person name="Kallberg Y."/>
            <person name="Tangrot J."/>
            <person name="Rosling A."/>
        </authorList>
    </citation>
    <scope>NUCLEOTIDE SEQUENCE</scope>
    <source>
        <strain evidence="1">28 12/20/2015</strain>
    </source>
</reference>
<proteinExistence type="predicted"/>